<protein>
    <recommendedName>
        <fullName evidence="2">DUF4064 domain-containing protein</fullName>
    </recommendedName>
</protein>
<sequence>MKRTGELVFGIIGSLFNLIAISFVGLLVVSMSSVSVNEQFQNELVTEMEKNYANNPNLQDIDPQSFADTVVAFTDGFGPFGWFFIICFVISLVLGIVACIQAYKARNKKANMAGWLFIVAAIFAGIISFTSFAYYIAAIICFVRKPKTEDQTLVN</sequence>
<dbReference type="EMBL" id="CP014806">
    <property type="protein sequence ID" value="AMX00189.1"/>
    <property type="molecule type" value="Genomic_DNA"/>
</dbReference>
<feature type="domain" description="DUF4064" evidence="2">
    <location>
        <begin position="2"/>
        <end position="126"/>
    </location>
</feature>
<feature type="transmembrane region" description="Helical" evidence="1">
    <location>
        <begin position="115"/>
        <end position="137"/>
    </location>
</feature>
<dbReference type="AlphaFoldDB" id="A0A143HEM9"/>
<dbReference type="Proteomes" id="UP000076021">
    <property type="component" value="Chromosome"/>
</dbReference>
<evidence type="ECO:0000259" key="2">
    <source>
        <dbReference type="Pfam" id="PF13273"/>
    </source>
</evidence>
<dbReference type="Pfam" id="PF13273">
    <property type="entry name" value="DUF4064"/>
    <property type="match status" value="1"/>
</dbReference>
<dbReference type="KEGG" id="rst:ATY39_12690"/>
<keyword evidence="1" id="KW-0812">Transmembrane</keyword>
<name>A0A143HEM9_9BACL</name>
<evidence type="ECO:0000256" key="1">
    <source>
        <dbReference type="SAM" id="Phobius"/>
    </source>
</evidence>
<keyword evidence="1" id="KW-0472">Membrane</keyword>
<organism evidence="3 4">
    <name type="scientific">Rummeliibacillus stabekisii</name>
    <dbReference type="NCBI Taxonomy" id="241244"/>
    <lineage>
        <taxon>Bacteria</taxon>
        <taxon>Bacillati</taxon>
        <taxon>Bacillota</taxon>
        <taxon>Bacilli</taxon>
        <taxon>Bacillales</taxon>
        <taxon>Caryophanaceae</taxon>
        <taxon>Rummeliibacillus</taxon>
    </lineage>
</organism>
<reference evidence="4" key="2">
    <citation type="submission" date="2016-03" db="EMBL/GenBank/DDBJ databases">
        <authorList>
            <person name="Ploux O."/>
        </authorList>
    </citation>
    <scope>NUCLEOTIDE SEQUENCE [LARGE SCALE GENOMIC DNA]</scope>
    <source>
        <strain evidence="4">PP9</strain>
    </source>
</reference>
<dbReference type="STRING" id="241244.ATY39_12690"/>
<evidence type="ECO:0000313" key="4">
    <source>
        <dbReference type="Proteomes" id="UP000076021"/>
    </source>
</evidence>
<reference evidence="3 4" key="1">
    <citation type="journal article" date="2016" name="Genome Announc.">
        <title>Whole-Genome Sequence of Rummeliibacillus stabekisii Strain PP9 Isolated from Antarctic Soil.</title>
        <authorList>
            <person name="da Mota F.F."/>
            <person name="Vollu R.E."/>
            <person name="Jurelevicius D."/>
            <person name="Seldin L."/>
        </authorList>
    </citation>
    <scope>NUCLEOTIDE SEQUENCE [LARGE SCALE GENOMIC DNA]</scope>
    <source>
        <strain evidence="3 4">PP9</strain>
    </source>
</reference>
<dbReference type="OrthoDB" id="2357232at2"/>
<feature type="transmembrane region" description="Helical" evidence="1">
    <location>
        <begin position="80"/>
        <end position="103"/>
    </location>
</feature>
<dbReference type="InterPro" id="IPR025273">
    <property type="entry name" value="DUF4064"/>
</dbReference>
<keyword evidence="4" id="KW-1185">Reference proteome</keyword>
<feature type="transmembrane region" description="Helical" evidence="1">
    <location>
        <begin position="7"/>
        <end position="29"/>
    </location>
</feature>
<evidence type="ECO:0000313" key="3">
    <source>
        <dbReference type="EMBL" id="AMX00189.1"/>
    </source>
</evidence>
<dbReference type="RefSeq" id="WP_066790314.1">
    <property type="nucleotide sequence ID" value="NZ_CP014806.1"/>
</dbReference>
<accession>A0A143HEM9</accession>
<proteinExistence type="predicted"/>
<keyword evidence="1" id="KW-1133">Transmembrane helix</keyword>
<gene>
    <name evidence="3" type="ORF">ATY39_12690</name>
</gene>